<dbReference type="GO" id="GO:0006419">
    <property type="term" value="P:alanyl-tRNA aminoacylation"/>
    <property type="evidence" value="ECO:0007669"/>
    <property type="project" value="InterPro"/>
</dbReference>
<evidence type="ECO:0000256" key="5">
    <source>
        <dbReference type="ARBA" id="ARBA00022833"/>
    </source>
</evidence>
<dbReference type="RefSeq" id="WP_138987568.1">
    <property type="nucleotide sequence ID" value="NZ_CP043869.1"/>
</dbReference>
<proteinExistence type="predicted"/>
<evidence type="ECO:0000313" key="9">
    <source>
        <dbReference type="Proteomes" id="UP000324760"/>
    </source>
</evidence>
<evidence type="ECO:0000256" key="2">
    <source>
        <dbReference type="ARBA" id="ARBA00004496"/>
    </source>
</evidence>
<accession>A0A5P1RCW2</accession>
<dbReference type="Proteomes" id="UP000324760">
    <property type="component" value="Chromosome"/>
</dbReference>
<dbReference type="InterPro" id="IPR018165">
    <property type="entry name" value="Ala-tRNA-synth_IIc_core"/>
</dbReference>
<dbReference type="EMBL" id="CP043869">
    <property type="protein sequence ID" value="QEQ97122.1"/>
    <property type="molecule type" value="Genomic_DNA"/>
</dbReference>
<dbReference type="KEGG" id="ncu:F0U83_10590"/>
<dbReference type="AlphaFoldDB" id="A0A5P1RCW2"/>
<dbReference type="InterPro" id="IPR009000">
    <property type="entry name" value="Transl_B-barrel_sf"/>
</dbReference>
<keyword evidence="5" id="KW-0862">Zinc</keyword>
<reference evidence="8 9" key="1">
    <citation type="journal article" date="2019" name="Biochem. Eng. J.">
        <title>Metabolic engineering of the marine bacteria Neptunomonas concharum for the production of acetoin and meso-2,3-butanediol from acetate.</title>
        <authorList>
            <person name="Li W."/>
            <person name="Pu N."/>
            <person name="Liu C.-X."/>
            <person name="Yuan Q.-P."/>
            <person name="Li Z.-J."/>
        </authorList>
    </citation>
    <scope>NUCLEOTIDE SEQUENCE [LARGE SCALE GENOMIC DNA]</scope>
    <source>
        <strain evidence="8 9">JCM17730</strain>
    </source>
</reference>
<sequence length="241" mass="26861">MTKRLFLEESYLAEADGIITSVGEFEGRPYIKLNQTLFYPQGGGQPGDTGWIESPVGEFRVIDTQKSEANQILLFLEANHPLPNVGDAIHQKLDWERRYSLMRMHTCLHLLCSLVPKGVTGGSVGVEKSRLDFDLGDSKLDKEVLTQQINQLICTGSEVMSLNISEAELDQQPDLVRTLSVQPPRGSGTVRLIKVEGIDLQPCGGTHVKNTREIGPVRISKIENKGKRNRRIHLVFDNTDV</sequence>
<dbReference type="PANTHER" id="PTHR43462:SF1">
    <property type="entry name" value="ALANYL-TRNA EDITING PROTEIN AARSD1"/>
    <property type="match status" value="1"/>
</dbReference>
<dbReference type="Pfam" id="PF07973">
    <property type="entry name" value="tRNA_SAD"/>
    <property type="match status" value="1"/>
</dbReference>
<dbReference type="InterPro" id="IPR018163">
    <property type="entry name" value="Thr/Ala-tRNA-synth_IIc_edit"/>
</dbReference>
<dbReference type="InterPro" id="IPR018164">
    <property type="entry name" value="Ala-tRNA-synth_IIc_N"/>
</dbReference>
<dbReference type="InterPro" id="IPR012947">
    <property type="entry name" value="tRNA_SAD"/>
</dbReference>
<dbReference type="SUPFAM" id="SSF55186">
    <property type="entry name" value="ThrRS/AlaRS common domain"/>
    <property type="match status" value="1"/>
</dbReference>
<keyword evidence="4" id="KW-0479">Metal-binding</keyword>
<evidence type="ECO:0000313" key="8">
    <source>
        <dbReference type="EMBL" id="QEQ97122.1"/>
    </source>
</evidence>
<dbReference type="OrthoDB" id="9812949at2"/>
<dbReference type="GO" id="GO:0005524">
    <property type="term" value="F:ATP binding"/>
    <property type="evidence" value="ECO:0007669"/>
    <property type="project" value="InterPro"/>
</dbReference>
<dbReference type="SMART" id="SM00863">
    <property type="entry name" value="tRNA_SAD"/>
    <property type="match status" value="1"/>
</dbReference>
<keyword evidence="9" id="KW-1185">Reference proteome</keyword>
<evidence type="ECO:0000256" key="6">
    <source>
        <dbReference type="ARBA" id="ARBA00032577"/>
    </source>
</evidence>
<dbReference type="PROSITE" id="PS50860">
    <property type="entry name" value="AA_TRNA_LIGASE_II_ALA"/>
    <property type="match status" value="1"/>
</dbReference>
<dbReference type="GO" id="GO:0002161">
    <property type="term" value="F:aminoacyl-tRNA deacylase activity"/>
    <property type="evidence" value="ECO:0007669"/>
    <property type="project" value="UniProtKB-ARBA"/>
</dbReference>
<evidence type="ECO:0000256" key="3">
    <source>
        <dbReference type="ARBA" id="ARBA00017959"/>
    </source>
</evidence>
<dbReference type="GO" id="GO:0005737">
    <property type="term" value="C:cytoplasm"/>
    <property type="evidence" value="ECO:0007669"/>
    <property type="project" value="UniProtKB-SubCell"/>
</dbReference>
<dbReference type="Gene3D" id="3.30.980.10">
    <property type="entry name" value="Threonyl-trna Synthetase, Chain A, domain 2"/>
    <property type="match status" value="1"/>
</dbReference>
<dbReference type="GO" id="GO:0003676">
    <property type="term" value="F:nucleic acid binding"/>
    <property type="evidence" value="ECO:0007669"/>
    <property type="project" value="InterPro"/>
</dbReference>
<name>A0A5P1RCW2_9GAMM</name>
<protein>
    <recommendedName>
        <fullName evidence="3">Alanine--tRNA ligase</fullName>
    </recommendedName>
    <alternativeName>
        <fullName evidence="6">Alanyl-tRNA synthetase</fullName>
    </alternativeName>
</protein>
<comment type="cofactor">
    <cofactor evidence="1">
        <name>Zn(2+)</name>
        <dbReference type="ChEBI" id="CHEBI:29105"/>
    </cofactor>
</comment>
<dbReference type="Gene3D" id="2.40.30.130">
    <property type="match status" value="1"/>
</dbReference>
<evidence type="ECO:0000256" key="1">
    <source>
        <dbReference type="ARBA" id="ARBA00001947"/>
    </source>
</evidence>
<dbReference type="GO" id="GO:0004813">
    <property type="term" value="F:alanine-tRNA ligase activity"/>
    <property type="evidence" value="ECO:0007669"/>
    <property type="project" value="InterPro"/>
</dbReference>
<organism evidence="8 9">
    <name type="scientific">Neptunomonas concharum</name>
    <dbReference type="NCBI Taxonomy" id="1031538"/>
    <lineage>
        <taxon>Bacteria</taxon>
        <taxon>Pseudomonadati</taxon>
        <taxon>Pseudomonadota</taxon>
        <taxon>Gammaproteobacteria</taxon>
        <taxon>Oceanospirillales</taxon>
        <taxon>Oceanospirillaceae</taxon>
        <taxon>Neptunomonas</taxon>
    </lineage>
</organism>
<dbReference type="GO" id="GO:0046872">
    <property type="term" value="F:metal ion binding"/>
    <property type="evidence" value="ECO:0007669"/>
    <property type="project" value="UniProtKB-KW"/>
</dbReference>
<dbReference type="InterPro" id="IPR051335">
    <property type="entry name" value="Alanyl-tRNA_Editing_Enzymes"/>
</dbReference>
<evidence type="ECO:0000259" key="7">
    <source>
        <dbReference type="PROSITE" id="PS50860"/>
    </source>
</evidence>
<dbReference type="SUPFAM" id="SSF50447">
    <property type="entry name" value="Translation proteins"/>
    <property type="match status" value="1"/>
</dbReference>
<dbReference type="Pfam" id="PF01411">
    <property type="entry name" value="tRNA-synt_2c"/>
    <property type="match status" value="1"/>
</dbReference>
<comment type="subcellular location">
    <subcellularLocation>
        <location evidence="2">Cytoplasm</location>
    </subcellularLocation>
</comment>
<dbReference type="PANTHER" id="PTHR43462">
    <property type="entry name" value="ALANYL-TRNA EDITING PROTEIN"/>
    <property type="match status" value="1"/>
</dbReference>
<evidence type="ECO:0000256" key="4">
    <source>
        <dbReference type="ARBA" id="ARBA00022723"/>
    </source>
</evidence>
<gene>
    <name evidence="8" type="ORF">F0U83_10590</name>
</gene>
<feature type="domain" description="Alanyl-transfer RNA synthetases family profile" evidence="7">
    <location>
        <begin position="1"/>
        <end position="241"/>
    </location>
</feature>